<accession>A0A3M7S0A6</accession>
<keyword evidence="2" id="KW-1185">Reference proteome</keyword>
<evidence type="ECO:0000313" key="1">
    <source>
        <dbReference type="EMBL" id="RNA29172.1"/>
    </source>
</evidence>
<reference evidence="1 2" key="1">
    <citation type="journal article" date="2018" name="Sci. Rep.">
        <title>Genomic signatures of local adaptation to the degree of environmental predictability in rotifers.</title>
        <authorList>
            <person name="Franch-Gras L."/>
            <person name="Hahn C."/>
            <person name="Garcia-Roger E.M."/>
            <person name="Carmona M.J."/>
            <person name="Serra M."/>
            <person name="Gomez A."/>
        </authorList>
    </citation>
    <scope>NUCLEOTIDE SEQUENCE [LARGE SCALE GENOMIC DNA]</scope>
    <source>
        <strain evidence="1">HYR1</strain>
    </source>
</reference>
<dbReference type="Proteomes" id="UP000276133">
    <property type="component" value="Unassembled WGS sequence"/>
</dbReference>
<organism evidence="1 2">
    <name type="scientific">Brachionus plicatilis</name>
    <name type="common">Marine rotifer</name>
    <name type="synonym">Brachionus muelleri</name>
    <dbReference type="NCBI Taxonomy" id="10195"/>
    <lineage>
        <taxon>Eukaryota</taxon>
        <taxon>Metazoa</taxon>
        <taxon>Spiralia</taxon>
        <taxon>Gnathifera</taxon>
        <taxon>Rotifera</taxon>
        <taxon>Eurotatoria</taxon>
        <taxon>Monogononta</taxon>
        <taxon>Pseudotrocha</taxon>
        <taxon>Ploima</taxon>
        <taxon>Brachionidae</taxon>
        <taxon>Brachionus</taxon>
    </lineage>
</organism>
<dbReference type="EMBL" id="REGN01002268">
    <property type="protein sequence ID" value="RNA29172.1"/>
    <property type="molecule type" value="Genomic_DNA"/>
</dbReference>
<dbReference type="AlphaFoldDB" id="A0A3M7S0A6"/>
<gene>
    <name evidence="1" type="ORF">BpHYR1_044037</name>
</gene>
<name>A0A3M7S0A6_BRAPC</name>
<protein>
    <submittedName>
        <fullName evidence="1">Uncharacterized protein</fullName>
    </submittedName>
</protein>
<comment type="caution">
    <text evidence="1">The sequence shown here is derived from an EMBL/GenBank/DDBJ whole genome shotgun (WGS) entry which is preliminary data.</text>
</comment>
<evidence type="ECO:0000313" key="2">
    <source>
        <dbReference type="Proteomes" id="UP000276133"/>
    </source>
</evidence>
<proteinExistence type="predicted"/>
<sequence length="96" mass="11674">MKSKKLDDDIIPLVVDCDNYVFKYCEYFKFFLIVWQTSNKKKAILIICLVYRIYQRNKRENKKISEFVYLIRGQGLNIKSHGTKYKKSKKWKKKIL</sequence>